<name>A0A377ITY9_9GAMM</name>
<reference evidence="1 2" key="1">
    <citation type="submission" date="2018-06" db="EMBL/GenBank/DDBJ databases">
        <authorList>
            <consortium name="Pathogen Informatics"/>
            <person name="Doyle S."/>
        </authorList>
    </citation>
    <scope>NUCLEOTIDE SEQUENCE [LARGE SCALE GENOMIC DNA]</scope>
    <source>
        <strain evidence="1 2">NCTC11370</strain>
    </source>
</reference>
<proteinExistence type="predicted"/>
<sequence length="163" mass="18482">MFLSKNGSKDSGAWFDALNELTPKALESGVARLRNLAGNGKFAEYPPNCLQFKALCMAFYDDLGLPKARDAYQEITNSIYKSNPRWSHPLIEFIAQRLPENFFSIEQEAQAFGHFSRLYTEVCHLVKQGHELPESIKNKRAVPTRTPSVAHMHLQQIKHHIGA</sequence>
<gene>
    <name evidence="1" type="ORF">NCTC11370_03638</name>
</gene>
<evidence type="ECO:0000313" key="2">
    <source>
        <dbReference type="Proteomes" id="UP000254554"/>
    </source>
</evidence>
<dbReference type="AlphaFoldDB" id="A0A377ITY9"/>
<dbReference type="Proteomes" id="UP000254554">
    <property type="component" value="Unassembled WGS sequence"/>
</dbReference>
<organism evidence="1 2">
    <name type="scientific">Fluoribacter dumoffii</name>
    <dbReference type="NCBI Taxonomy" id="463"/>
    <lineage>
        <taxon>Bacteria</taxon>
        <taxon>Pseudomonadati</taxon>
        <taxon>Pseudomonadota</taxon>
        <taxon>Gammaproteobacteria</taxon>
        <taxon>Legionellales</taxon>
        <taxon>Legionellaceae</taxon>
        <taxon>Fluoribacter</taxon>
    </lineage>
</organism>
<dbReference type="OrthoDB" id="5725929at2"/>
<keyword evidence="2" id="KW-1185">Reference proteome</keyword>
<accession>A0A377ITY9</accession>
<dbReference type="EMBL" id="UGGT01000003">
    <property type="protein sequence ID" value="STO91660.1"/>
    <property type="molecule type" value="Genomic_DNA"/>
</dbReference>
<protein>
    <submittedName>
        <fullName evidence="1">Uncharacterized protein</fullName>
    </submittedName>
</protein>
<evidence type="ECO:0000313" key="1">
    <source>
        <dbReference type="EMBL" id="STO91660.1"/>
    </source>
</evidence>